<dbReference type="EMBL" id="RSCK01000009">
    <property type="protein sequence ID" value="RUT13145.1"/>
    <property type="molecule type" value="Genomic_DNA"/>
</dbReference>
<sequence length="103" mass="11953">MTYEYQIEYLDNLNQEQEDNISIALEADGADDGYRGIPLQSTDPVYVRGYNVGTIAKADAEFASFQRQIRIAKENCDRALKDCREMGRMLDDLKFQDWLDENF</sequence>
<dbReference type="AlphaFoldDB" id="A0AB37UP38"/>
<protein>
    <submittedName>
        <fullName evidence="1">Uncharacterized protein</fullName>
    </submittedName>
</protein>
<keyword evidence="2" id="KW-1185">Reference proteome</keyword>
<organism evidence="1 2">
    <name type="scientific">Chroococcidiopsis cubana SAG 39.79</name>
    <dbReference type="NCBI Taxonomy" id="388085"/>
    <lineage>
        <taxon>Bacteria</taxon>
        <taxon>Bacillati</taxon>
        <taxon>Cyanobacteriota</taxon>
        <taxon>Cyanophyceae</taxon>
        <taxon>Chroococcidiopsidales</taxon>
        <taxon>Chroococcidiopsidaceae</taxon>
        <taxon>Chroococcidiopsis</taxon>
    </lineage>
</organism>
<name>A0AB37UP38_9CYAN</name>
<evidence type="ECO:0000313" key="1">
    <source>
        <dbReference type="EMBL" id="RUT13145.1"/>
    </source>
</evidence>
<dbReference type="RefSeq" id="WP_106167333.1">
    <property type="nucleotide sequence ID" value="NZ_JAVKZF010000001.1"/>
</dbReference>
<accession>A0AB37UP38</accession>
<dbReference type="Proteomes" id="UP000282574">
    <property type="component" value="Unassembled WGS sequence"/>
</dbReference>
<comment type="caution">
    <text evidence="1">The sequence shown here is derived from an EMBL/GenBank/DDBJ whole genome shotgun (WGS) entry which is preliminary data.</text>
</comment>
<reference evidence="1 2" key="1">
    <citation type="journal article" date="2019" name="Genome Biol. Evol.">
        <title>Day and night: Metabolic profiles and evolutionary relationships of six axenic non-marine cyanobacteria.</title>
        <authorList>
            <person name="Will S.E."/>
            <person name="Henke P."/>
            <person name="Boedeker C."/>
            <person name="Huang S."/>
            <person name="Brinkmann H."/>
            <person name="Rohde M."/>
            <person name="Jarek M."/>
            <person name="Friedl T."/>
            <person name="Seufert S."/>
            <person name="Schumacher M."/>
            <person name="Overmann J."/>
            <person name="Neumann-Schaal M."/>
            <person name="Petersen J."/>
        </authorList>
    </citation>
    <scope>NUCLEOTIDE SEQUENCE [LARGE SCALE GENOMIC DNA]</scope>
    <source>
        <strain evidence="1 2">SAG 39.79</strain>
    </source>
</reference>
<gene>
    <name evidence="1" type="ORF">DSM107010_17010</name>
</gene>
<evidence type="ECO:0000313" key="2">
    <source>
        <dbReference type="Proteomes" id="UP000282574"/>
    </source>
</evidence>
<proteinExistence type="predicted"/>